<protein>
    <submittedName>
        <fullName evidence="1">Uncharacterized protein</fullName>
    </submittedName>
</protein>
<gene>
    <name evidence="1" type="ORF">MKQ68_06155</name>
</gene>
<reference evidence="1" key="1">
    <citation type="submission" date="2022-10" db="EMBL/GenBank/DDBJ databases">
        <title>Chitinophaga sp. nov., isolated from soil.</title>
        <authorList>
            <person name="Jeon C.O."/>
        </authorList>
    </citation>
    <scope>NUCLEOTIDE SEQUENCE</scope>
    <source>
        <strain evidence="1">R8</strain>
    </source>
</reference>
<dbReference type="Proteomes" id="UP001162741">
    <property type="component" value="Chromosome"/>
</dbReference>
<proteinExistence type="predicted"/>
<evidence type="ECO:0000313" key="1">
    <source>
        <dbReference type="EMBL" id="UYQ94671.1"/>
    </source>
</evidence>
<dbReference type="RefSeq" id="WP_244840040.1">
    <property type="nucleotide sequence ID" value="NZ_CP107006.1"/>
</dbReference>
<accession>A0ABY6J4R6</accession>
<sequence>MQQFLLKTNAVALLLVALFSLSAKAGGEYYRIFLNNKLLFERHESEPLDLKSLPLDNASPTDQLVIYYSHCGAVGESRQLSVRDENGKILKQWKYADTNDKKGGMSIPVKELLALKQAAGGGLNLYYVSKQLPKGCTLAALRSKVNRPIGRS</sequence>
<name>A0ABY6J4R6_9BACT</name>
<keyword evidence="2" id="KW-1185">Reference proteome</keyword>
<dbReference type="EMBL" id="CP107006">
    <property type="protein sequence ID" value="UYQ94671.1"/>
    <property type="molecule type" value="Genomic_DNA"/>
</dbReference>
<organism evidence="1 2">
    <name type="scientific">Chitinophaga horti</name>
    <dbReference type="NCBI Taxonomy" id="2920382"/>
    <lineage>
        <taxon>Bacteria</taxon>
        <taxon>Pseudomonadati</taxon>
        <taxon>Bacteroidota</taxon>
        <taxon>Chitinophagia</taxon>
        <taxon>Chitinophagales</taxon>
        <taxon>Chitinophagaceae</taxon>
        <taxon>Chitinophaga</taxon>
    </lineage>
</organism>
<evidence type="ECO:0000313" key="2">
    <source>
        <dbReference type="Proteomes" id="UP001162741"/>
    </source>
</evidence>